<dbReference type="CDD" id="cd07067">
    <property type="entry name" value="HP_PGM_like"/>
    <property type="match status" value="1"/>
</dbReference>
<dbReference type="InterPro" id="IPR013078">
    <property type="entry name" value="His_Pase_superF_clade-1"/>
</dbReference>
<dbReference type="Gene3D" id="3.40.50.1240">
    <property type="entry name" value="Phosphoglycerate mutase-like"/>
    <property type="match status" value="1"/>
</dbReference>
<dbReference type="InterPro" id="IPR050275">
    <property type="entry name" value="PGM_Phosphatase"/>
</dbReference>
<sequence>MTSRDAACHFKFQAVPGFFVDLADRGRQDPTVKATTLPSLGLLEKSFETDTIPDAAALRHGKTNWERLTDYVEHLNGDGSGSTKYKVLFITRHGLGYHNSFESKVGREEWNNHWSQLDGDGTIVWADAKLDKDGIEQAEELGKIWLDTVTDEKMPLPGSLYTSPLARCLETTRLVFAKTFQEQGVKFRPVVKELLRERLTNHTCDRRSSRSWIETNYPDYLIEPAFSEEDRLWTGGCWETMDEHAARKQQVLEEIFSTDENAFVGLSTHSYAISAILRTFGLFEFRVREGSTIALFVKAEIVDSSTRAKGNAQYEAD</sequence>
<dbReference type="SMART" id="SM00855">
    <property type="entry name" value="PGAM"/>
    <property type="match status" value="1"/>
</dbReference>
<dbReference type="InterPro" id="IPR029033">
    <property type="entry name" value="His_PPase_superfam"/>
</dbReference>
<dbReference type="GO" id="GO:0016791">
    <property type="term" value="F:phosphatase activity"/>
    <property type="evidence" value="ECO:0007669"/>
    <property type="project" value="TreeGrafter"/>
</dbReference>
<dbReference type="PANTHER" id="PTHR48100">
    <property type="entry name" value="BROAD-SPECIFICITY PHOSPHATASE YOR283W-RELATED"/>
    <property type="match status" value="1"/>
</dbReference>
<accession>A0A9P8W292</accession>
<dbReference type="AlphaFoldDB" id="A0A9P8W292"/>
<proteinExistence type="predicted"/>
<dbReference type="EMBL" id="JAGPYM010000012">
    <property type="protein sequence ID" value="KAH6888499.1"/>
    <property type="molecule type" value="Genomic_DNA"/>
</dbReference>
<dbReference type="PANTHER" id="PTHR48100:SF1">
    <property type="entry name" value="HISTIDINE PHOSPHATASE FAMILY PROTEIN-RELATED"/>
    <property type="match status" value="1"/>
</dbReference>
<organism evidence="1 2">
    <name type="scientific">Thelonectria olida</name>
    <dbReference type="NCBI Taxonomy" id="1576542"/>
    <lineage>
        <taxon>Eukaryota</taxon>
        <taxon>Fungi</taxon>
        <taxon>Dikarya</taxon>
        <taxon>Ascomycota</taxon>
        <taxon>Pezizomycotina</taxon>
        <taxon>Sordariomycetes</taxon>
        <taxon>Hypocreomycetidae</taxon>
        <taxon>Hypocreales</taxon>
        <taxon>Nectriaceae</taxon>
        <taxon>Thelonectria</taxon>
    </lineage>
</organism>
<protein>
    <submittedName>
        <fullName evidence="1">Phosphoglycerate mutase</fullName>
    </submittedName>
</protein>
<keyword evidence="2" id="KW-1185">Reference proteome</keyword>
<dbReference type="GO" id="GO:0005737">
    <property type="term" value="C:cytoplasm"/>
    <property type="evidence" value="ECO:0007669"/>
    <property type="project" value="TreeGrafter"/>
</dbReference>
<dbReference type="Proteomes" id="UP000777438">
    <property type="component" value="Unassembled WGS sequence"/>
</dbReference>
<gene>
    <name evidence="1" type="ORF">B0T10DRAFT_488298</name>
</gene>
<dbReference type="SUPFAM" id="SSF53254">
    <property type="entry name" value="Phosphoglycerate mutase-like"/>
    <property type="match status" value="1"/>
</dbReference>
<evidence type="ECO:0000313" key="2">
    <source>
        <dbReference type="Proteomes" id="UP000777438"/>
    </source>
</evidence>
<evidence type="ECO:0000313" key="1">
    <source>
        <dbReference type="EMBL" id="KAH6888499.1"/>
    </source>
</evidence>
<name>A0A9P8W292_9HYPO</name>
<dbReference type="Pfam" id="PF00300">
    <property type="entry name" value="His_Phos_1"/>
    <property type="match status" value="1"/>
</dbReference>
<comment type="caution">
    <text evidence="1">The sequence shown here is derived from an EMBL/GenBank/DDBJ whole genome shotgun (WGS) entry which is preliminary data.</text>
</comment>
<dbReference type="OrthoDB" id="496981at2759"/>
<reference evidence="1 2" key="1">
    <citation type="journal article" date="2021" name="Nat. Commun.">
        <title>Genetic determinants of endophytism in the Arabidopsis root mycobiome.</title>
        <authorList>
            <person name="Mesny F."/>
            <person name="Miyauchi S."/>
            <person name="Thiergart T."/>
            <person name="Pickel B."/>
            <person name="Atanasova L."/>
            <person name="Karlsson M."/>
            <person name="Huettel B."/>
            <person name="Barry K.W."/>
            <person name="Haridas S."/>
            <person name="Chen C."/>
            <person name="Bauer D."/>
            <person name="Andreopoulos W."/>
            <person name="Pangilinan J."/>
            <person name="LaButti K."/>
            <person name="Riley R."/>
            <person name="Lipzen A."/>
            <person name="Clum A."/>
            <person name="Drula E."/>
            <person name="Henrissat B."/>
            <person name="Kohler A."/>
            <person name="Grigoriev I.V."/>
            <person name="Martin F.M."/>
            <person name="Hacquard S."/>
        </authorList>
    </citation>
    <scope>NUCLEOTIDE SEQUENCE [LARGE SCALE GENOMIC DNA]</scope>
    <source>
        <strain evidence="1 2">MPI-CAGE-CH-0241</strain>
    </source>
</reference>